<protein>
    <recommendedName>
        <fullName evidence="2">Reverse transcriptase Ty1/copia-type domain-containing protein</fullName>
    </recommendedName>
</protein>
<feature type="region of interest" description="Disordered" evidence="1">
    <location>
        <begin position="1"/>
        <end position="24"/>
    </location>
</feature>
<organism evidence="3 4">
    <name type="scientific">Spirodela intermedia</name>
    <name type="common">Intermediate duckweed</name>
    <dbReference type="NCBI Taxonomy" id="51605"/>
    <lineage>
        <taxon>Eukaryota</taxon>
        <taxon>Viridiplantae</taxon>
        <taxon>Streptophyta</taxon>
        <taxon>Embryophyta</taxon>
        <taxon>Tracheophyta</taxon>
        <taxon>Spermatophyta</taxon>
        <taxon>Magnoliopsida</taxon>
        <taxon>Liliopsida</taxon>
        <taxon>Araceae</taxon>
        <taxon>Lemnoideae</taxon>
        <taxon>Spirodela</taxon>
    </lineage>
</organism>
<accession>A0ABN7E984</accession>
<dbReference type="SUPFAM" id="SSF56672">
    <property type="entry name" value="DNA/RNA polymerases"/>
    <property type="match status" value="1"/>
</dbReference>
<keyword evidence="4" id="KW-1185">Reference proteome</keyword>
<sequence length="298" mass="33459">MSPPSVHYSGGAAPIEDGGEEVEFASPPSVHIDHLDANHDDAPLRFRKIDNIVGLASPRGLASRALIAKELHAVSSDEPVSFVEAEGHPSWRKAMEEEMASIEENRTWSLVDLPHGRRAIGLKWVYKVKRDENGAVAKYKARLVVKGYAQRQGIDYDEVFAPVARLDTVRLLIALAAHEGWEVHHMDVKSAFLNGDLKEEVYVEQPAGFISTGNEHKVFKLKKALYGLHQAPRAWNAKLDETLLSFRFRRSPSEHAIYTRWNGEAQLVVGVYVDDLVIIGASCDDIKHFKKRWLTHSR</sequence>
<dbReference type="InterPro" id="IPR043502">
    <property type="entry name" value="DNA/RNA_pol_sf"/>
</dbReference>
<dbReference type="EMBL" id="CACRZD030000040">
    <property type="protein sequence ID" value="CAA6673932.1"/>
    <property type="molecule type" value="Genomic_DNA"/>
</dbReference>
<feature type="domain" description="Reverse transcriptase Ty1/copia-type" evidence="2">
    <location>
        <begin position="105"/>
        <end position="292"/>
    </location>
</feature>
<reference evidence="4" key="1">
    <citation type="journal article" date="2020" name="Sci. Rep.">
        <title>Chromosome-scale genome assembly for the duckweed Spirodela intermedia, integrating cytogenetic maps, PacBio and Oxford Nanopore libraries.</title>
        <authorList>
            <person name="Hoang P.T.N."/>
            <person name="Fiebig A."/>
            <person name="Novak P."/>
            <person name="Macas J."/>
            <person name="Cao H.X."/>
            <person name="Stepanenko A."/>
            <person name="Chen G."/>
            <person name="Borisjuk N."/>
            <person name="Scholz U."/>
            <person name="Schubert I."/>
        </authorList>
    </citation>
    <scope>NUCLEOTIDE SEQUENCE [LARGE SCALE GENOMIC DNA]</scope>
</reference>
<name>A0ABN7E984_SPIIN</name>
<evidence type="ECO:0000313" key="3">
    <source>
        <dbReference type="EMBL" id="CAA6673932.1"/>
    </source>
</evidence>
<dbReference type="PANTHER" id="PTHR43383">
    <property type="entry name" value="NODULIN 6"/>
    <property type="match status" value="1"/>
</dbReference>
<comment type="caution">
    <text evidence="3">The sequence shown here is derived from an EMBL/GenBank/DDBJ whole genome shotgun (WGS) entry which is preliminary data.</text>
</comment>
<evidence type="ECO:0000313" key="4">
    <source>
        <dbReference type="Proteomes" id="UP001189122"/>
    </source>
</evidence>
<dbReference type="Pfam" id="PF07727">
    <property type="entry name" value="RVT_2"/>
    <property type="match status" value="1"/>
</dbReference>
<evidence type="ECO:0000259" key="2">
    <source>
        <dbReference type="Pfam" id="PF07727"/>
    </source>
</evidence>
<gene>
    <name evidence="3" type="ORF">SI7747_UN020290</name>
</gene>
<dbReference type="Proteomes" id="UP001189122">
    <property type="component" value="Unassembled WGS sequence"/>
</dbReference>
<dbReference type="PANTHER" id="PTHR43383:SF2">
    <property type="entry name" value="AMIDOHYDROLASE 2 FAMILY PROTEIN"/>
    <property type="match status" value="1"/>
</dbReference>
<dbReference type="InterPro" id="IPR013103">
    <property type="entry name" value="RVT_2"/>
</dbReference>
<evidence type="ECO:0000256" key="1">
    <source>
        <dbReference type="SAM" id="MobiDB-lite"/>
    </source>
</evidence>
<proteinExistence type="predicted"/>